<keyword evidence="3 9" id="KW-0812">Transmembrane</keyword>
<feature type="transmembrane region" description="Helical" evidence="10">
    <location>
        <begin position="134"/>
        <end position="156"/>
    </location>
</feature>
<keyword evidence="2" id="KW-1003">Cell membrane</keyword>
<dbReference type="SUPFAM" id="SSF56176">
    <property type="entry name" value="FAD-binding/transporter-associated domain-like"/>
    <property type="match status" value="1"/>
</dbReference>
<dbReference type="Pfam" id="PF03471">
    <property type="entry name" value="CorC_HlyC"/>
    <property type="match status" value="1"/>
</dbReference>
<evidence type="ECO:0008006" key="15">
    <source>
        <dbReference type="Google" id="ProtNLM"/>
    </source>
</evidence>
<sequence length="443" mass="48774">MTELVIIIVLLVFNGLFAMAEIAIVSAKRARLQDRAEKGSTGARLALKLAENPERFLSTVQIGITLVGVLAGAFGGASLSAYVEPWLKNIPWAWMAGKEDEIAFAIVVAFITYLSLIIGELVPKSLALRNPEGIAIFMAGPMNLISKIGSPLVWVLELSTRTMLGLFGKSVPPSGPTLAEVEVMVREGLTTGNVHHRESEMVEGVFDLRDVRAEEVMQPKPKVIFLHIDDTAESAAEYLQEGARQVIFPVYDETRDHVVGMVSLRALFVALATKSGQKISELMREPVFVSDNQPALTLLEELRKAPQHAAMVTDEFGIVRGLVTVEDLAEEVVGDLTLRPDLPGQMEIRQSDPHTWMVDGMAEIDAVNAAISGFDVVVSTQAESFQTLAGFIMHHLKRLPREGECFTVEQFDLEIIDMDRQRIDKVCIRQRPSVETSEEEGKD</sequence>
<dbReference type="PANTHER" id="PTHR43099:SF5">
    <property type="entry name" value="HLYC_CORC FAMILY TRANSPORTER"/>
    <property type="match status" value="1"/>
</dbReference>
<keyword evidence="7 9" id="KW-0472">Membrane</keyword>
<reference evidence="13 14" key="1">
    <citation type="submission" date="2019-07" db="EMBL/GenBank/DDBJ databases">
        <title>Whole genome shotgun sequence of Brevifollis gellanilyticus NBRC 108608.</title>
        <authorList>
            <person name="Hosoyama A."/>
            <person name="Uohara A."/>
            <person name="Ohji S."/>
            <person name="Ichikawa N."/>
        </authorList>
    </citation>
    <scope>NUCLEOTIDE SEQUENCE [LARGE SCALE GENOMIC DNA]</scope>
    <source>
        <strain evidence="13 14">NBRC 108608</strain>
    </source>
</reference>
<evidence type="ECO:0000256" key="2">
    <source>
        <dbReference type="ARBA" id="ARBA00022475"/>
    </source>
</evidence>
<dbReference type="InterPro" id="IPR005170">
    <property type="entry name" value="Transptr-assoc_dom"/>
</dbReference>
<evidence type="ECO:0000256" key="3">
    <source>
        <dbReference type="ARBA" id="ARBA00022692"/>
    </source>
</evidence>
<keyword evidence="6 8" id="KW-0129">CBS domain</keyword>
<feature type="transmembrane region" description="Helical" evidence="10">
    <location>
        <begin position="62"/>
        <end position="82"/>
    </location>
</feature>
<dbReference type="InterPro" id="IPR000644">
    <property type="entry name" value="CBS_dom"/>
</dbReference>
<dbReference type="InterPro" id="IPR051676">
    <property type="entry name" value="UPF0053_domain"/>
</dbReference>
<evidence type="ECO:0000256" key="5">
    <source>
        <dbReference type="ARBA" id="ARBA00022989"/>
    </source>
</evidence>
<dbReference type="PANTHER" id="PTHR43099">
    <property type="entry name" value="UPF0053 PROTEIN YRKA"/>
    <property type="match status" value="1"/>
</dbReference>
<keyword evidence="14" id="KW-1185">Reference proteome</keyword>
<comment type="subcellular location">
    <subcellularLocation>
        <location evidence="1">Cell membrane</location>
        <topology evidence="1">Multi-pass membrane protein</topology>
    </subcellularLocation>
</comment>
<protein>
    <recommendedName>
        <fullName evidence="15">Hemolysin</fullName>
    </recommendedName>
</protein>
<keyword evidence="4" id="KW-0677">Repeat</keyword>
<gene>
    <name evidence="13" type="ORF">BGE01nite_48920</name>
</gene>
<dbReference type="SMART" id="SM01091">
    <property type="entry name" value="CorC_HlyC"/>
    <property type="match status" value="1"/>
</dbReference>
<evidence type="ECO:0000256" key="6">
    <source>
        <dbReference type="ARBA" id="ARBA00023122"/>
    </source>
</evidence>
<evidence type="ECO:0000256" key="7">
    <source>
        <dbReference type="ARBA" id="ARBA00023136"/>
    </source>
</evidence>
<feature type="transmembrane region" description="Helical" evidence="10">
    <location>
        <begin position="6"/>
        <end position="25"/>
    </location>
</feature>
<evidence type="ECO:0000256" key="8">
    <source>
        <dbReference type="PROSITE-ProRule" id="PRU00703"/>
    </source>
</evidence>
<feature type="transmembrane region" description="Helical" evidence="10">
    <location>
        <begin position="102"/>
        <end position="122"/>
    </location>
</feature>
<feature type="domain" description="CBS" evidence="11">
    <location>
        <begin position="282"/>
        <end position="338"/>
    </location>
</feature>
<organism evidence="13 14">
    <name type="scientific">Brevifollis gellanilyticus</name>
    <dbReference type="NCBI Taxonomy" id="748831"/>
    <lineage>
        <taxon>Bacteria</taxon>
        <taxon>Pseudomonadati</taxon>
        <taxon>Verrucomicrobiota</taxon>
        <taxon>Verrucomicrobiia</taxon>
        <taxon>Verrucomicrobiales</taxon>
        <taxon>Verrucomicrobiaceae</taxon>
    </lineage>
</organism>
<comment type="caution">
    <text evidence="13">The sequence shown here is derived from an EMBL/GenBank/DDBJ whole genome shotgun (WGS) entry which is preliminary data.</text>
</comment>
<proteinExistence type="predicted"/>
<evidence type="ECO:0000313" key="13">
    <source>
        <dbReference type="EMBL" id="GEP45601.1"/>
    </source>
</evidence>
<dbReference type="GO" id="GO:0050660">
    <property type="term" value="F:flavin adenine dinucleotide binding"/>
    <property type="evidence" value="ECO:0007669"/>
    <property type="project" value="InterPro"/>
</dbReference>
<name>A0A512MGX8_9BACT</name>
<dbReference type="OrthoDB" id="9798188at2"/>
<evidence type="ECO:0000256" key="10">
    <source>
        <dbReference type="SAM" id="Phobius"/>
    </source>
</evidence>
<dbReference type="Proteomes" id="UP000321577">
    <property type="component" value="Unassembled WGS sequence"/>
</dbReference>
<dbReference type="InterPro" id="IPR044751">
    <property type="entry name" value="Ion_transp-like_CBS"/>
</dbReference>
<evidence type="ECO:0000259" key="11">
    <source>
        <dbReference type="PROSITE" id="PS51371"/>
    </source>
</evidence>
<dbReference type="Pfam" id="PF00571">
    <property type="entry name" value="CBS"/>
    <property type="match status" value="2"/>
</dbReference>
<dbReference type="EMBL" id="BKAG01000053">
    <property type="protein sequence ID" value="GEP45601.1"/>
    <property type="molecule type" value="Genomic_DNA"/>
</dbReference>
<dbReference type="RefSeq" id="WP_146854656.1">
    <property type="nucleotide sequence ID" value="NZ_BKAG01000053.1"/>
</dbReference>
<dbReference type="CDD" id="cd04590">
    <property type="entry name" value="CBS_pair_CorC_HlyC_assoc"/>
    <property type="match status" value="1"/>
</dbReference>
<dbReference type="Gene3D" id="3.30.465.10">
    <property type="match status" value="1"/>
</dbReference>
<evidence type="ECO:0000256" key="9">
    <source>
        <dbReference type="PROSITE-ProRule" id="PRU01193"/>
    </source>
</evidence>
<feature type="domain" description="CNNM transmembrane" evidence="12">
    <location>
        <begin position="1"/>
        <end position="198"/>
    </location>
</feature>
<dbReference type="GO" id="GO:0005886">
    <property type="term" value="C:plasma membrane"/>
    <property type="evidence" value="ECO:0007669"/>
    <property type="project" value="UniProtKB-SubCell"/>
</dbReference>
<accession>A0A512MGX8</accession>
<evidence type="ECO:0000313" key="14">
    <source>
        <dbReference type="Proteomes" id="UP000321577"/>
    </source>
</evidence>
<keyword evidence="5 9" id="KW-1133">Transmembrane helix</keyword>
<dbReference type="InterPro" id="IPR046342">
    <property type="entry name" value="CBS_dom_sf"/>
</dbReference>
<evidence type="ECO:0000259" key="12">
    <source>
        <dbReference type="PROSITE" id="PS51846"/>
    </source>
</evidence>
<dbReference type="PROSITE" id="PS51846">
    <property type="entry name" value="CNNM"/>
    <property type="match status" value="1"/>
</dbReference>
<feature type="domain" description="CBS" evidence="11">
    <location>
        <begin position="217"/>
        <end position="279"/>
    </location>
</feature>
<dbReference type="Pfam" id="PF01595">
    <property type="entry name" value="CNNM"/>
    <property type="match status" value="1"/>
</dbReference>
<dbReference type="Gene3D" id="3.10.580.10">
    <property type="entry name" value="CBS-domain"/>
    <property type="match status" value="1"/>
</dbReference>
<dbReference type="AlphaFoldDB" id="A0A512MGX8"/>
<dbReference type="SUPFAM" id="SSF54631">
    <property type="entry name" value="CBS-domain pair"/>
    <property type="match status" value="1"/>
</dbReference>
<dbReference type="InterPro" id="IPR016169">
    <property type="entry name" value="FAD-bd_PCMH_sub2"/>
</dbReference>
<evidence type="ECO:0000256" key="4">
    <source>
        <dbReference type="ARBA" id="ARBA00022737"/>
    </source>
</evidence>
<dbReference type="PROSITE" id="PS51371">
    <property type="entry name" value="CBS"/>
    <property type="match status" value="2"/>
</dbReference>
<dbReference type="InterPro" id="IPR036318">
    <property type="entry name" value="FAD-bd_PCMH-like_sf"/>
</dbReference>
<dbReference type="InterPro" id="IPR002550">
    <property type="entry name" value="CNNM"/>
</dbReference>
<evidence type="ECO:0000256" key="1">
    <source>
        <dbReference type="ARBA" id="ARBA00004651"/>
    </source>
</evidence>